<evidence type="ECO:0000313" key="3">
    <source>
        <dbReference type="Proteomes" id="UP000646523"/>
    </source>
</evidence>
<keyword evidence="1" id="KW-0812">Transmembrane</keyword>
<dbReference type="EMBL" id="BMNH01000013">
    <property type="protein sequence ID" value="GGO73557.1"/>
    <property type="molecule type" value="Genomic_DNA"/>
</dbReference>
<gene>
    <name evidence="2" type="ORF">GCM10012289_44220</name>
</gene>
<reference evidence="2" key="2">
    <citation type="submission" date="2020-09" db="EMBL/GenBank/DDBJ databases">
        <authorList>
            <person name="Sun Q."/>
            <person name="Zhou Y."/>
        </authorList>
    </citation>
    <scope>NUCLEOTIDE SEQUENCE</scope>
    <source>
        <strain evidence="2">CGMCC 4.7368</strain>
    </source>
</reference>
<dbReference type="Proteomes" id="UP000646523">
    <property type="component" value="Unassembled WGS sequence"/>
</dbReference>
<feature type="transmembrane region" description="Helical" evidence="1">
    <location>
        <begin position="12"/>
        <end position="30"/>
    </location>
</feature>
<protein>
    <recommendedName>
        <fullName evidence="4">DUF3592 domain-containing protein</fullName>
    </recommendedName>
</protein>
<accession>A0A917Z311</accession>
<organism evidence="2 3">
    <name type="scientific">Nonomuraea cavernae</name>
    <dbReference type="NCBI Taxonomy" id="2045107"/>
    <lineage>
        <taxon>Bacteria</taxon>
        <taxon>Bacillati</taxon>
        <taxon>Actinomycetota</taxon>
        <taxon>Actinomycetes</taxon>
        <taxon>Streptosporangiales</taxon>
        <taxon>Streptosporangiaceae</taxon>
        <taxon>Nonomuraea</taxon>
    </lineage>
</organism>
<keyword evidence="1" id="KW-0472">Membrane</keyword>
<keyword evidence="1" id="KW-1133">Transmembrane helix</keyword>
<comment type="caution">
    <text evidence="2">The sequence shown here is derived from an EMBL/GenBank/DDBJ whole genome shotgun (WGS) entry which is preliminary data.</text>
</comment>
<dbReference type="RefSeq" id="WP_189126043.1">
    <property type="nucleotide sequence ID" value="NZ_BMNH01000013.1"/>
</dbReference>
<evidence type="ECO:0000256" key="1">
    <source>
        <dbReference type="SAM" id="Phobius"/>
    </source>
</evidence>
<evidence type="ECO:0000313" key="2">
    <source>
        <dbReference type="EMBL" id="GGO73557.1"/>
    </source>
</evidence>
<keyword evidence="3" id="KW-1185">Reference proteome</keyword>
<reference evidence="2" key="1">
    <citation type="journal article" date="2014" name="Int. J. Syst. Evol. Microbiol.">
        <title>Complete genome sequence of Corynebacterium casei LMG S-19264T (=DSM 44701T), isolated from a smear-ripened cheese.</title>
        <authorList>
            <consortium name="US DOE Joint Genome Institute (JGI-PGF)"/>
            <person name="Walter F."/>
            <person name="Albersmeier A."/>
            <person name="Kalinowski J."/>
            <person name="Ruckert C."/>
        </authorList>
    </citation>
    <scope>NUCLEOTIDE SEQUENCE</scope>
    <source>
        <strain evidence="2">CGMCC 4.7368</strain>
    </source>
</reference>
<dbReference type="AlphaFoldDB" id="A0A917Z311"/>
<proteinExistence type="predicted"/>
<sequence>MSAWDRLSSFHGEAAILMMLAAVVITIATIDDVRRVARLQAHGIPATATVTDVHRSRRGSPYEAEVTFTTRDGIRIDTRVGAHRWDGPPVIGDSRPVLYGPTDPEGEVLDRRVKFVHATHWLGAAAILLLVPLAIAMWRQGPRLFRWSG</sequence>
<evidence type="ECO:0008006" key="4">
    <source>
        <dbReference type="Google" id="ProtNLM"/>
    </source>
</evidence>
<name>A0A917Z311_9ACTN</name>
<feature type="transmembrane region" description="Helical" evidence="1">
    <location>
        <begin position="121"/>
        <end position="138"/>
    </location>
</feature>